<name>A0A4S3ZWJ0_9HYPH</name>
<evidence type="ECO:0000313" key="2">
    <source>
        <dbReference type="EMBL" id="THF50236.1"/>
    </source>
</evidence>
<comment type="caution">
    <text evidence="2">The sequence shown here is derived from an EMBL/GenBank/DDBJ whole genome shotgun (WGS) entry which is preliminary data.</text>
</comment>
<organism evidence="2 3">
    <name type="scientific">Allorhizobium terrae</name>
    <dbReference type="NCBI Taxonomy" id="1848972"/>
    <lineage>
        <taxon>Bacteria</taxon>
        <taxon>Pseudomonadati</taxon>
        <taxon>Pseudomonadota</taxon>
        <taxon>Alphaproteobacteria</taxon>
        <taxon>Hyphomicrobiales</taxon>
        <taxon>Rhizobiaceae</taxon>
        <taxon>Rhizobium/Agrobacterium group</taxon>
        <taxon>Allorhizobium</taxon>
    </lineage>
</organism>
<dbReference type="GO" id="GO:0016020">
    <property type="term" value="C:membrane"/>
    <property type="evidence" value="ECO:0007669"/>
    <property type="project" value="InterPro"/>
</dbReference>
<evidence type="ECO:0000313" key="3">
    <source>
        <dbReference type="Proteomes" id="UP000310754"/>
    </source>
</evidence>
<protein>
    <recommendedName>
        <fullName evidence="4">Dystroglycan-type cadherin-like domain-containing protein</fullName>
    </recommendedName>
</protein>
<dbReference type="AlphaFoldDB" id="A0A4S3ZWJ0"/>
<accession>A0A4S3ZWJ0</accession>
<reference evidence="2 3" key="1">
    <citation type="submission" date="2019-04" db="EMBL/GenBank/DDBJ databases">
        <title>Rhizobium terrae sp. nov., isolated from a paddy soil.</title>
        <authorList>
            <person name="Lin S.-Y."/>
            <person name="Hameed A."/>
            <person name="Huang H.-I."/>
            <person name="Young C.-C."/>
        </authorList>
    </citation>
    <scope>NUCLEOTIDE SEQUENCE [LARGE SCALE GENOMIC DNA]</scope>
    <source>
        <strain evidence="2 3">CC-HIH110</strain>
    </source>
</reference>
<feature type="compositionally biased region" description="Low complexity" evidence="1">
    <location>
        <begin position="41"/>
        <end position="50"/>
    </location>
</feature>
<feature type="compositionally biased region" description="Basic and acidic residues" evidence="1">
    <location>
        <begin position="54"/>
        <end position="64"/>
    </location>
</feature>
<dbReference type="GO" id="GO:0005509">
    <property type="term" value="F:calcium ion binding"/>
    <property type="evidence" value="ECO:0007669"/>
    <property type="project" value="InterPro"/>
</dbReference>
<dbReference type="SUPFAM" id="SSF49313">
    <property type="entry name" value="Cadherin-like"/>
    <property type="match status" value="1"/>
</dbReference>
<dbReference type="Pfam" id="PF05345">
    <property type="entry name" value="He_PIG"/>
    <property type="match status" value="1"/>
</dbReference>
<sequence length="234" mass="25359">MLRAGPRSMLAARRRDVGQPSSPWHNVKSRYASSSSMTATRPRPGAARAPSESGRFEHPEGERKSISPSLQVCFRLRRRSRFFHRHRRNIMLNVQNIITSVIVAALLANAASASERSVVWRSASSGVLTTPTPTAEPPATPPVEVPVVTYSGNRYAWGVGESVLLLPDVSGGSGRYEYALATATPLPAGLSFDSATGIFSGRPRTVGQYQWSILMRDMATGARTTTVAVAFFVE</sequence>
<dbReference type="EMBL" id="SSOA01000004">
    <property type="protein sequence ID" value="THF50236.1"/>
    <property type="molecule type" value="Genomic_DNA"/>
</dbReference>
<dbReference type="Proteomes" id="UP000310754">
    <property type="component" value="Unassembled WGS sequence"/>
</dbReference>
<proteinExistence type="predicted"/>
<evidence type="ECO:0008006" key="4">
    <source>
        <dbReference type="Google" id="ProtNLM"/>
    </source>
</evidence>
<dbReference type="Gene3D" id="2.60.40.10">
    <property type="entry name" value="Immunoglobulins"/>
    <property type="match status" value="1"/>
</dbReference>
<feature type="region of interest" description="Disordered" evidence="1">
    <location>
        <begin position="1"/>
        <end position="64"/>
    </location>
</feature>
<dbReference type="InterPro" id="IPR013783">
    <property type="entry name" value="Ig-like_fold"/>
</dbReference>
<evidence type="ECO:0000256" key="1">
    <source>
        <dbReference type="SAM" id="MobiDB-lite"/>
    </source>
</evidence>
<gene>
    <name evidence="2" type="ORF">E6C51_10855</name>
</gene>
<dbReference type="InterPro" id="IPR015919">
    <property type="entry name" value="Cadherin-like_sf"/>
</dbReference>
<keyword evidence="3" id="KW-1185">Reference proteome</keyword>